<evidence type="ECO:0000256" key="9">
    <source>
        <dbReference type="ARBA" id="ARBA00030617"/>
    </source>
</evidence>
<accession>A0A9R1U729</accession>
<dbReference type="PANTHER" id="PTHR11097:SF9">
    <property type="entry name" value="EXOSOME COMPLEX COMPONENT RRP43"/>
    <property type="match status" value="1"/>
</dbReference>
<evidence type="ECO:0000256" key="5">
    <source>
        <dbReference type="ARBA" id="ARBA00022552"/>
    </source>
</evidence>
<proteinExistence type="inferred from homology"/>
<dbReference type="GO" id="GO:0034475">
    <property type="term" value="P:U4 snRNA 3'-end processing"/>
    <property type="evidence" value="ECO:0007669"/>
    <property type="project" value="TreeGrafter"/>
</dbReference>
<dbReference type="OrthoDB" id="45882at2759"/>
<evidence type="ECO:0000256" key="3">
    <source>
        <dbReference type="ARBA" id="ARBA00006678"/>
    </source>
</evidence>
<evidence type="ECO:0000256" key="8">
    <source>
        <dbReference type="ARBA" id="ARBA00023242"/>
    </source>
</evidence>
<dbReference type="FunFam" id="3.30.230.70:FF:000017">
    <property type="entry name" value="Exosome complex component Rrp42"/>
    <property type="match status" value="1"/>
</dbReference>
<dbReference type="GO" id="GO:0071038">
    <property type="term" value="P:TRAMP-dependent tRNA surveillance pathway"/>
    <property type="evidence" value="ECO:0007669"/>
    <property type="project" value="TreeGrafter"/>
</dbReference>
<dbReference type="GO" id="GO:0000176">
    <property type="term" value="C:nuclear exosome (RNase complex)"/>
    <property type="evidence" value="ECO:0007669"/>
    <property type="project" value="TreeGrafter"/>
</dbReference>
<comment type="similarity">
    <text evidence="3">Belongs to the RNase PH family.</text>
</comment>
<feature type="domain" description="Exoribonuclease phosphorolytic" evidence="10">
    <location>
        <begin position="32"/>
        <end position="166"/>
    </location>
</feature>
<organism evidence="12 13">
    <name type="scientific">Fopius arisanus</name>
    <dbReference type="NCBI Taxonomy" id="64838"/>
    <lineage>
        <taxon>Eukaryota</taxon>
        <taxon>Metazoa</taxon>
        <taxon>Ecdysozoa</taxon>
        <taxon>Arthropoda</taxon>
        <taxon>Hexapoda</taxon>
        <taxon>Insecta</taxon>
        <taxon>Pterygota</taxon>
        <taxon>Neoptera</taxon>
        <taxon>Endopterygota</taxon>
        <taxon>Hymenoptera</taxon>
        <taxon>Apocrita</taxon>
        <taxon>Ichneumonoidea</taxon>
        <taxon>Braconidae</taxon>
        <taxon>Opiinae</taxon>
        <taxon>Fopius</taxon>
    </lineage>
</organism>
<keyword evidence="5" id="KW-0698">rRNA processing</keyword>
<evidence type="ECO:0000313" key="12">
    <source>
        <dbReference type="Proteomes" id="UP000694866"/>
    </source>
</evidence>
<dbReference type="GO" id="GO:0005730">
    <property type="term" value="C:nucleolus"/>
    <property type="evidence" value="ECO:0007669"/>
    <property type="project" value="UniProtKB-SubCell"/>
</dbReference>
<evidence type="ECO:0000256" key="6">
    <source>
        <dbReference type="ARBA" id="ARBA00022835"/>
    </source>
</evidence>
<keyword evidence="4" id="KW-0963">Cytoplasm</keyword>
<dbReference type="SUPFAM" id="SSF54211">
    <property type="entry name" value="Ribosomal protein S5 domain 2-like"/>
    <property type="match status" value="1"/>
</dbReference>
<dbReference type="GO" id="GO:0034476">
    <property type="term" value="P:U5 snRNA 3'-end processing"/>
    <property type="evidence" value="ECO:0007669"/>
    <property type="project" value="TreeGrafter"/>
</dbReference>
<evidence type="ECO:0000259" key="11">
    <source>
        <dbReference type="Pfam" id="PF03725"/>
    </source>
</evidence>
<dbReference type="InterPro" id="IPR020568">
    <property type="entry name" value="Ribosomal_Su5_D2-typ_SF"/>
</dbReference>
<sequence>MASVYKTIYPVKYLRDHLTQQIRPDGREFLGFRPVSVNVSSITQADSSAVFKIGNTTVVCGIKAELATPKPEAPDSGYLIPNVGLSPLCSSKFRPGPPGDQAQVTTKIVDNILWNSQVIDLRDLCICKDKLAWVLYCDLECIDSDGSIIDACLGALMAALSSLTLPEVLHNPESQSTRVNPNNRSPVPLKGIFTATTFAVFEENLLLADPTDEEESQALARFTVVMNNGEICYMHKPGGVPISSELLSRSIARARSRSENFKSLITTAISPK</sequence>
<dbReference type="GO" id="GO:0016075">
    <property type="term" value="P:rRNA catabolic process"/>
    <property type="evidence" value="ECO:0007669"/>
    <property type="project" value="TreeGrafter"/>
</dbReference>
<evidence type="ECO:0000256" key="1">
    <source>
        <dbReference type="ARBA" id="ARBA00004496"/>
    </source>
</evidence>
<dbReference type="SUPFAM" id="SSF55666">
    <property type="entry name" value="Ribonuclease PH domain 2-like"/>
    <property type="match status" value="1"/>
</dbReference>
<reference evidence="13" key="1">
    <citation type="submission" date="2025-08" db="UniProtKB">
        <authorList>
            <consortium name="RefSeq"/>
        </authorList>
    </citation>
    <scope>IDENTIFICATION</scope>
    <source>
        <strain evidence="13">USDA-PBARC FA_bdor</strain>
        <tissue evidence="13">Whole organism</tissue>
    </source>
</reference>
<dbReference type="InterPro" id="IPR050590">
    <property type="entry name" value="Exosome_comp_Rrp42_subfam"/>
</dbReference>
<dbReference type="RefSeq" id="XP_011311366.1">
    <property type="nucleotide sequence ID" value="XM_011313064.1"/>
</dbReference>
<dbReference type="AlphaFoldDB" id="A0A9R1U729"/>
<evidence type="ECO:0000259" key="10">
    <source>
        <dbReference type="Pfam" id="PF01138"/>
    </source>
</evidence>
<feature type="domain" description="Exoribonuclease phosphorolytic" evidence="11">
    <location>
        <begin position="192"/>
        <end position="255"/>
    </location>
</feature>
<evidence type="ECO:0000256" key="4">
    <source>
        <dbReference type="ARBA" id="ARBA00022490"/>
    </source>
</evidence>
<dbReference type="Pfam" id="PF03725">
    <property type="entry name" value="RNase_PH_C"/>
    <property type="match status" value="1"/>
</dbReference>
<evidence type="ECO:0000313" key="13">
    <source>
        <dbReference type="RefSeq" id="XP_011311366.1"/>
    </source>
</evidence>
<dbReference type="GO" id="GO:0071028">
    <property type="term" value="P:nuclear mRNA surveillance"/>
    <property type="evidence" value="ECO:0007669"/>
    <property type="project" value="TreeGrafter"/>
</dbReference>
<dbReference type="Pfam" id="PF01138">
    <property type="entry name" value="RNase_PH"/>
    <property type="match status" value="1"/>
</dbReference>
<dbReference type="InterPro" id="IPR036345">
    <property type="entry name" value="ExoRNase_PH_dom2_sf"/>
</dbReference>
<evidence type="ECO:0000256" key="7">
    <source>
        <dbReference type="ARBA" id="ARBA00022884"/>
    </source>
</evidence>
<dbReference type="GO" id="GO:0071035">
    <property type="term" value="P:nuclear polyadenylation-dependent rRNA catabolic process"/>
    <property type="evidence" value="ECO:0007669"/>
    <property type="project" value="TreeGrafter"/>
</dbReference>
<dbReference type="Gene3D" id="3.30.230.70">
    <property type="entry name" value="GHMP Kinase, N-terminal domain"/>
    <property type="match status" value="1"/>
</dbReference>
<dbReference type="GO" id="GO:0035925">
    <property type="term" value="F:mRNA 3'-UTR AU-rich region binding"/>
    <property type="evidence" value="ECO:0007669"/>
    <property type="project" value="TreeGrafter"/>
</dbReference>
<dbReference type="InterPro" id="IPR015847">
    <property type="entry name" value="ExoRNase_PH_dom2"/>
</dbReference>
<dbReference type="Proteomes" id="UP000694866">
    <property type="component" value="Unplaced"/>
</dbReference>
<name>A0A9R1U729_9HYME</name>
<protein>
    <recommendedName>
        <fullName evidence="9">Ribosomal RNA-processing protein 43</fullName>
    </recommendedName>
</protein>
<keyword evidence="6" id="KW-0271">Exosome</keyword>
<dbReference type="GeneID" id="105271489"/>
<dbReference type="InterPro" id="IPR027408">
    <property type="entry name" value="PNPase/RNase_PH_dom_sf"/>
</dbReference>
<dbReference type="InterPro" id="IPR001247">
    <property type="entry name" value="ExoRNase_PH_dom1"/>
</dbReference>
<evidence type="ECO:0000256" key="2">
    <source>
        <dbReference type="ARBA" id="ARBA00004604"/>
    </source>
</evidence>
<dbReference type="GO" id="GO:0000177">
    <property type="term" value="C:cytoplasmic exosome (RNase complex)"/>
    <property type="evidence" value="ECO:0007669"/>
    <property type="project" value="TreeGrafter"/>
</dbReference>
<comment type="subcellular location">
    <subcellularLocation>
        <location evidence="1">Cytoplasm</location>
    </subcellularLocation>
    <subcellularLocation>
        <location evidence="2">Nucleus</location>
        <location evidence="2">Nucleolus</location>
    </subcellularLocation>
</comment>
<keyword evidence="12" id="KW-1185">Reference proteome</keyword>
<dbReference type="GO" id="GO:0000467">
    <property type="term" value="P:exonucleolytic trimming to generate mature 3'-end of 5.8S rRNA from tricistronic rRNA transcript (SSU-rRNA, 5.8S rRNA, LSU-rRNA)"/>
    <property type="evidence" value="ECO:0007669"/>
    <property type="project" value="TreeGrafter"/>
</dbReference>
<dbReference type="GO" id="GO:0034473">
    <property type="term" value="P:U1 snRNA 3'-end processing"/>
    <property type="evidence" value="ECO:0007669"/>
    <property type="project" value="TreeGrafter"/>
</dbReference>
<keyword evidence="7" id="KW-0694">RNA-binding</keyword>
<dbReference type="PANTHER" id="PTHR11097">
    <property type="entry name" value="EXOSOME COMPLEX EXONUCLEASE RIBOSOMAL RNA PROCESSING PROTEIN"/>
    <property type="match status" value="1"/>
</dbReference>
<keyword evidence="8" id="KW-0539">Nucleus</keyword>
<dbReference type="CDD" id="cd11369">
    <property type="entry name" value="RNase_PH_RRP43"/>
    <property type="match status" value="1"/>
</dbReference>
<gene>
    <name evidence="13" type="primary">LOC105271489</name>
</gene>
<dbReference type="KEGG" id="fas:105271489"/>
<dbReference type="InterPro" id="IPR033196">
    <property type="entry name" value="Rrp43"/>
</dbReference>